<keyword evidence="7" id="KW-1185">Reference proteome</keyword>
<comment type="similarity">
    <text evidence="1 3">Belongs to the SH3BP5 family.</text>
</comment>
<feature type="compositionally biased region" description="Basic and acidic residues" evidence="5">
    <location>
        <begin position="1"/>
        <end position="11"/>
    </location>
</feature>
<accession>A0A3B4AZD9</accession>
<reference evidence="6" key="2">
    <citation type="submission" date="2025-09" db="UniProtKB">
        <authorList>
            <consortium name="Ensembl"/>
        </authorList>
    </citation>
    <scope>IDENTIFICATION</scope>
</reference>
<comment type="domain">
    <text evidence="3">The N-terminal half of the protein mediates interaction with RAB11A and functions as guanine nucleotide exchange factor. Four long alpha-helices (interrupted by a central kink) assemble into coiled coils, giving rise to a 'V' shape.</text>
</comment>
<evidence type="ECO:0000313" key="7">
    <source>
        <dbReference type="Proteomes" id="UP000261520"/>
    </source>
</evidence>
<dbReference type="InterPro" id="IPR007940">
    <property type="entry name" value="SH3BP5"/>
</dbReference>
<evidence type="ECO:0000256" key="2">
    <source>
        <dbReference type="ARBA" id="ARBA00023054"/>
    </source>
</evidence>
<dbReference type="GO" id="GO:0005085">
    <property type="term" value="F:guanyl-nucleotide exchange factor activity"/>
    <property type="evidence" value="ECO:0007669"/>
    <property type="project" value="UniProtKB-UniRule"/>
</dbReference>
<sequence length="456" mass="50215">MEPSDRGQRSEDETEYEDEEVDPRIQGELEKLNQSTDDINRCETELEDARQKFRSVLVEATVKLDELVKKIGKAVEESKPYWEARRLARQAQLEAQKSTQDFQRATEVLRAAKETISLAEQRLLEEDNRQFDSAWQEMLNHATQRVMEAEHTKTRSEQVHKETAAKYTAAIGRMKQLEKKLKRTINKSKPYFEMKAKFYLQLENLKKTVDERQAKLSQAKANYKSALRNLEKISDEIHERRRSSSVGLRGRGVGAEGDSASGDDLSVFKMESDGISMTSDCFDDEPCASGSMVSEEDSVSTCSLGSSPSSSPQDLLLSPCPFTSVSSPSSDSSSDCSASSPAPLSRPCSLDLPSSVSLSDFGLISPVLGPRSECSGASSPECDLERGDRAEGAEGDLDNAPISNNNSGTPNTSKTFSLEARFSFLNLRRPRGDKSTDDCSQKSATSGQTVGLVKGV</sequence>
<feature type="region of interest" description="Disordered" evidence="5">
    <location>
        <begin position="1"/>
        <end position="36"/>
    </location>
</feature>
<feature type="region of interest" description="Disordered" evidence="5">
    <location>
        <begin position="237"/>
        <end position="266"/>
    </location>
</feature>
<dbReference type="GO" id="GO:0004860">
    <property type="term" value="F:protein kinase inhibitor activity"/>
    <property type="evidence" value="ECO:0007669"/>
    <property type="project" value="TreeGrafter"/>
</dbReference>
<dbReference type="PANTHER" id="PTHR19423">
    <property type="entry name" value="SH3 DOMAIN-BINDING PROTEIN 5"/>
    <property type="match status" value="1"/>
</dbReference>
<dbReference type="Pfam" id="PF05276">
    <property type="entry name" value="SH3BP5"/>
    <property type="match status" value="1"/>
</dbReference>
<feature type="region of interest" description="Disordered" evidence="5">
    <location>
        <begin position="370"/>
        <end position="415"/>
    </location>
</feature>
<dbReference type="GO" id="GO:0005737">
    <property type="term" value="C:cytoplasm"/>
    <property type="evidence" value="ECO:0007669"/>
    <property type="project" value="UniProtKB-SubCell"/>
</dbReference>
<evidence type="ECO:0000256" key="4">
    <source>
        <dbReference type="SAM" id="Coils"/>
    </source>
</evidence>
<evidence type="ECO:0000256" key="1">
    <source>
        <dbReference type="ARBA" id="ARBA00007796"/>
    </source>
</evidence>
<name>A0A3B4AZD9_9GOBI</name>
<feature type="compositionally biased region" description="Basic and acidic residues" evidence="5">
    <location>
        <begin position="430"/>
        <end position="440"/>
    </location>
</feature>
<feature type="coiled-coil region" evidence="4">
    <location>
        <begin position="167"/>
        <end position="236"/>
    </location>
</feature>
<comment type="subcellular location">
    <subcellularLocation>
        <location evidence="3">Cytoplasm</location>
    </subcellularLocation>
    <text evidence="3">Colocalizes with RAB11A on cytoplasmic vesicle membranes.</text>
</comment>
<comment type="subunit">
    <text evidence="3">Interacts with GDP-bound and nucleotide-free forms of RAB11A.</text>
</comment>
<protein>
    <recommendedName>
        <fullName evidence="3">SH3 domain-binding protein 5</fullName>
        <shortName evidence="3">SH3BP-5</shortName>
    </recommendedName>
</protein>
<dbReference type="Proteomes" id="UP000261520">
    <property type="component" value="Unplaced"/>
</dbReference>
<keyword evidence="2 3" id="KW-0175">Coiled coil</keyword>
<dbReference type="GO" id="GO:0017124">
    <property type="term" value="F:SH3 domain binding"/>
    <property type="evidence" value="ECO:0007669"/>
    <property type="project" value="UniProtKB-UniRule"/>
</dbReference>
<evidence type="ECO:0000313" key="6">
    <source>
        <dbReference type="Ensembl" id="ENSPMGP00000022647.1"/>
    </source>
</evidence>
<reference evidence="6" key="1">
    <citation type="submission" date="2025-08" db="UniProtKB">
        <authorList>
            <consortium name="Ensembl"/>
        </authorList>
    </citation>
    <scope>IDENTIFICATION</scope>
</reference>
<dbReference type="STRING" id="409849.ENSPMGP00000022647"/>
<dbReference type="GO" id="GO:0035556">
    <property type="term" value="P:intracellular signal transduction"/>
    <property type="evidence" value="ECO:0007669"/>
    <property type="project" value="UniProtKB-UniRule"/>
</dbReference>
<dbReference type="AlphaFoldDB" id="A0A3B4AZD9"/>
<feature type="compositionally biased region" description="Acidic residues" evidence="5">
    <location>
        <begin position="12"/>
        <end position="21"/>
    </location>
</feature>
<dbReference type="OrthoDB" id="446789at2759"/>
<keyword evidence="3" id="KW-0344">Guanine-nucleotide releasing factor</keyword>
<dbReference type="Ensembl" id="ENSPMGT00000024120.1">
    <property type="protein sequence ID" value="ENSPMGP00000022647.1"/>
    <property type="gene ID" value="ENSPMGG00000018320.1"/>
</dbReference>
<keyword evidence="3" id="KW-0963">Cytoplasm</keyword>
<evidence type="ECO:0000256" key="5">
    <source>
        <dbReference type="SAM" id="MobiDB-lite"/>
    </source>
</evidence>
<organism evidence="6 7">
    <name type="scientific">Periophthalmus magnuspinnatus</name>
    <dbReference type="NCBI Taxonomy" id="409849"/>
    <lineage>
        <taxon>Eukaryota</taxon>
        <taxon>Metazoa</taxon>
        <taxon>Chordata</taxon>
        <taxon>Craniata</taxon>
        <taxon>Vertebrata</taxon>
        <taxon>Euteleostomi</taxon>
        <taxon>Actinopterygii</taxon>
        <taxon>Neopterygii</taxon>
        <taxon>Teleostei</taxon>
        <taxon>Neoteleostei</taxon>
        <taxon>Acanthomorphata</taxon>
        <taxon>Gobiaria</taxon>
        <taxon>Gobiiformes</taxon>
        <taxon>Gobioidei</taxon>
        <taxon>Gobiidae</taxon>
        <taxon>Oxudercinae</taxon>
        <taxon>Periophthalmus</taxon>
    </lineage>
</organism>
<comment type="function">
    <text evidence="3">Functions as guanine nucleotide exchange factor (GEF) for RAB11A.</text>
</comment>
<feature type="compositionally biased region" description="Basic and acidic residues" evidence="5">
    <location>
        <begin position="383"/>
        <end position="392"/>
    </location>
</feature>
<evidence type="ECO:0000256" key="3">
    <source>
        <dbReference type="RuleBase" id="RU369054"/>
    </source>
</evidence>
<dbReference type="PANTHER" id="PTHR19423:SF11">
    <property type="entry name" value="SH3 DOMAIN-BINDING PROTEIN 5"/>
    <property type="match status" value="1"/>
</dbReference>
<feature type="compositionally biased region" description="Polar residues" evidence="5">
    <location>
        <begin position="401"/>
        <end position="415"/>
    </location>
</feature>
<proteinExistence type="inferred from homology"/>
<feature type="region of interest" description="Disordered" evidence="5">
    <location>
        <begin position="427"/>
        <end position="456"/>
    </location>
</feature>
<feature type="coiled-coil region" evidence="4">
    <location>
        <begin position="102"/>
        <end position="129"/>
    </location>
</feature>
<feature type="compositionally biased region" description="Basic and acidic residues" evidence="5">
    <location>
        <begin position="22"/>
        <end position="31"/>
    </location>
</feature>